<feature type="compositionally biased region" description="Acidic residues" evidence="9">
    <location>
        <begin position="16"/>
        <end position="27"/>
    </location>
</feature>
<dbReference type="Gene3D" id="1.20.1250.20">
    <property type="entry name" value="MFS general substrate transporter like domains"/>
    <property type="match status" value="1"/>
</dbReference>
<dbReference type="GO" id="GO:0006914">
    <property type="term" value="P:autophagy"/>
    <property type="evidence" value="ECO:0007669"/>
    <property type="project" value="UniProtKB-KW"/>
</dbReference>
<evidence type="ECO:0000256" key="3">
    <source>
        <dbReference type="ARBA" id="ARBA00022448"/>
    </source>
</evidence>
<comment type="similarity">
    <text evidence="2 8">Belongs to the ATG22 family.</text>
</comment>
<keyword evidence="4 8" id="KW-0812">Transmembrane</keyword>
<feature type="transmembrane region" description="Helical" evidence="8">
    <location>
        <begin position="268"/>
        <end position="290"/>
    </location>
</feature>
<dbReference type="Proteomes" id="UP000245768">
    <property type="component" value="Unassembled WGS sequence"/>
</dbReference>
<dbReference type="GeneID" id="37042596"/>
<dbReference type="FunCoup" id="A0A316YWL4">
    <property type="interactions" value="5"/>
</dbReference>
<keyword evidence="8" id="KW-0029">Amino-acid transport</keyword>
<feature type="transmembrane region" description="Helical" evidence="8">
    <location>
        <begin position="327"/>
        <end position="350"/>
    </location>
</feature>
<dbReference type="InterPro" id="IPR036259">
    <property type="entry name" value="MFS_trans_sf"/>
</dbReference>
<dbReference type="GO" id="GO:0006865">
    <property type="term" value="P:amino acid transport"/>
    <property type="evidence" value="ECO:0007669"/>
    <property type="project" value="UniProtKB-KW"/>
</dbReference>
<dbReference type="EMBL" id="KZ819634">
    <property type="protein sequence ID" value="PWN93920.1"/>
    <property type="molecule type" value="Genomic_DNA"/>
</dbReference>
<feature type="transmembrane region" description="Helical" evidence="8">
    <location>
        <begin position="173"/>
        <end position="195"/>
    </location>
</feature>
<dbReference type="InParanoid" id="A0A316YWL4"/>
<feature type="transmembrane region" description="Helical" evidence="8">
    <location>
        <begin position="233"/>
        <end position="256"/>
    </location>
</feature>
<dbReference type="PANTHER" id="PTHR23519:SF5">
    <property type="entry name" value="AUTOPHAGY-RELATED PROTEIN"/>
    <property type="match status" value="1"/>
</dbReference>
<dbReference type="Pfam" id="PF11700">
    <property type="entry name" value="ATG22"/>
    <property type="match status" value="1"/>
</dbReference>
<dbReference type="GO" id="GO:0005774">
    <property type="term" value="C:vacuolar membrane"/>
    <property type="evidence" value="ECO:0007669"/>
    <property type="project" value="UniProtKB-SubCell"/>
</dbReference>
<feature type="transmembrane region" description="Helical" evidence="8">
    <location>
        <begin position="142"/>
        <end position="161"/>
    </location>
</feature>
<evidence type="ECO:0000256" key="6">
    <source>
        <dbReference type="ARBA" id="ARBA00023006"/>
    </source>
</evidence>
<evidence type="ECO:0000256" key="5">
    <source>
        <dbReference type="ARBA" id="ARBA00022989"/>
    </source>
</evidence>
<feature type="transmembrane region" description="Helical" evidence="8">
    <location>
        <begin position="362"/>
        <end position="383"/>
    </location>
</feature>
<feature type="transmembrane region" description="Helical" evidence="8">
    <location>
        <begin position="426"/>
        <end position="446"/>
    </location>
</feature>
<feature type="transmembrane region" description="Helical" evidence="8">
    <location>
        <begin position="458"/>
        <end position="483"/>
    </location>
</feature>
<keyword evidence="6 8" id="KW-0072">Autophagy</keyword>
<keyword evidence="7 8" id="KW-0472">Membrane</keyword>
<evidence type="ECO:0000256" key="2">
    <source>
        <dbReference type="ARBA" id="ARBA00006978"/>
    </source>
</evidence>
<dbReference type="PANTHER" id="PTHR23519">
    <property type="entry name" value="AUTOPHAGY-RELATED PROTEIN 22"/>
    <property type="match status" value="1"/>
</dbReference>
<proteinExistence type="inferred from homology"/>
<dbReference type="AlphaFoldDB" id="A0A316YWL4"/>
<dbReference type="STRING" id="215250.A0A316YWL4"/>
<keyword evidence="3 8" id="KW-0813">Transport</keyword>
<evidence type="ECO:0000256" key="4">
    <source>
        <dbReference type="ARBA" id="ARBA00022692"/>
    </source>
</evidence>
<reference evidence="10 11" key="1">
    <citation type="journal article" date="2018" name="Mol. Biol. Evol.">
        <title>Broad Genomic Sampling Reveals a Smut Pathogenic Ancestry of the Fungal Clade Ustilaginomycotina.</title>
        <authorList>
            <person name="Kijpornyongpan T."/>
            <person name="Mondo S.J."/>
            <person name="Barry K."/>
            <person name="Sandor L."/>
            <person name="Lee J."/>
            <person name="Lipzen A."/>
            <person name="Pangilinan J."/>
            <person name="LaButti K."/>
            <person name="Hainaut M."/>
            <person name="Henrissat B."/>
            <person name="Grigoriev I.V."/>
            <person name="Spatafora J.W."/>
            <person name="Aime M.C."/>
        </authorList>
    </citation>
    <scope>NUCLEOTIDE SEQUENCE [LARGE SCALE GENOMIC DNA]</scope>
    <source>
        <strain evidence="10 11">MCA 4198</strain>
    </source>
</reference>
<dbReference type="SUPFAM" id="SSF103473">
    <property type="entry name" value="MFS general substrate transporter"/>
    <property type="match status" value="1"/>
</dbReference>
<protein>
    <recommendedName>
        <fullName evidence="8">Autophagy-related protein</fullName>
    </recommendedName>
</protein>
<feature type="transmembrane region" description="Helical" evidence="8">
    <location>
        <begin position="395"/>
        <end position="414"/>
    </location>
</feature>
<gene>
    <name evidence="10" type="ORF">FA10DRAFT_264517</name>
</gene>
<sequence>MASAKGPTSDLMQTLEDGEEIEPAKDIDEDQVGVKVDPVDEGEACVAPDQFDDKYQSSRLEIWSYYFYYVGENGLGPFNFGPTAFQNLLSIAAGDADRVLFFGALRSTNSAVLLANGVSCAINVVLFLLIGSLADFGTWRPLILIFWTVVGFALSMAWLGVQDASHLGAATALYIIGLIAYQMCLSFWTAAFPSLARNTVEMREGARALTQGEMTRKEYDCLDMMQRNRISNVAFAVQSAGELVVLAIIVGIMFAVDVDASQANNNRGLSILIAFTGAVWLLCAIPWFVVEKYRPGQPLPPNTNIFSAGLKQITTALREIWKLKQSLLYLVGYFVLSDALATTVTVIGTLQNTVSEFNTLTLTYLLIVGIAAQFIGISSFWLVQRRFQLSTKVMLNVVMVAIVLLDGWGMIGIWTQRFGFKRVYEFYLYQALYGLFVCPWYSYSLVMVSEITPRGREFLFFSLFGIVGKTSAFIGPICSSAIIDASSSGNKNLPFYFLFGLSSLSLIVLSLSLDLERSRREQADFLKAQNDKLSL</sequence>
<dbReference type="RefSeq" id="XP_025381118.1">
    <property type="nucleotide sequence ID" value="XM_025520680.1"/>
</dbReference>
<dbReference type="InterPro" id="IPR050495">
    <property type="entry name" value="ATG22/LtaA_families"/>
</dbReference>
<evidence type="ECO:0000256" key="7">
    <source>
        <dbReference type="ARBA" id="ARBA00023136"/>
    </source>
</evidence>
<feature type="transmembrane region" description="Helical" evidence="8">
    <location>
        <begin position="495"/>
        <end position="513"/>
    </location>
</feature>
<accession>A0A316YWL4</accession>
<keyword evidence="11" id="KW-1185">Reference proteome</keyword>
<evidence type="ECO:0000256" key="9">
    <source>
        <dbReference type="SAM" id="MobiDB-lite"/>
    </source>
</evidence>
<comment type="function">
    <text evidence="8">Vacuolar effluxer which mediate the efflux of amino acids resulting from autophagic degradation. The release of autophagic amino acids allows the maintenance of protein synthesis and viability during nitrogen starvation.</text>
</comment>
<feature type="transmembrane region" description="Helical" evidence="8">
    <location>
        <begin position="111"/>
        <end position="130"/>
    </location>
</feature>
<organism evidence="10 11">
    <name type="scientific">Acaromyces ingoldii</name>
    <dbReference type="NCBI Taxonomy" id="215250"/>
    <lineage>
        <taxon>Eukaryota</taxon>
        <taxon>Fungi</taxon>
        <taxon>Dikarya</taxon>
        <taxon>Basidiomycota</taxon>
        <taxon>Ustilaginomycotina</taxon>
        <taxon>Exobasidiomycetes</taxon>
        <taxon>Exobasidiales</taxon>
        <taxon>Cryptobasidiaceae</taxon>
        <taxon>Acaromyces</taxon>
    </lineage>
</organism>
<dbReference type="InterPro" id="IPR024671">
    <property type="entry name" value="Atg22-like"/>
</dbReference>
<dbReference type="OrthoDB" id="42657at2759"/>
<evidence type="ECO:0000256" key="8">
    <source>
        <dbReference type="RuleBase" id="RU363073"/>
    </source>
</evidence>
<evidence type="ECO:0000256" key="1">
    <source>
        <dbReference type="ARBA" id="ARBA00004128"/>
    </source>
</evidence>
<feature type="region of interest" description="Disordered" evidence="9">
    <location>
        <begin position="1"/>
        <end position="27"/>
    </location>
</feature>
<keyword evidence="8" id="KW-0926">Vacuole</keyword>
<keyword evidence="5 8" id="KW-1133">Transmembrane helix</keyword>
<evidence type="ECO:0000313" key="11">
    <source>
        <dbReference type="Proteomes" id="UP000245768"/>
    </source>
</evidence>
<name>A0A316YWL4_9BASI</name>
<comment type="subcellular location">
    <subcellularLocation>
        <location evidence="1 8">Vacuole membrane</location>
        <topology evidence="1 8">Multi-pass membrane protein</topology>
    </subcellularLocation>
</comment>
<evidence type="ECO:0000313" key="10">
    <source>
        <dbReference type="EMBL" id="PWN93920.1"/>
    </source>
</evidence>